<dbReference type="PRINTS" id="PR01438">
    <property type="entry name" value="UNVRSLSTRESS"/>
</dbReference>
<dbReference type="InterPro" id="IPR014729">
    <property type="entry name" value="Rossmann-like_a/b/a_fold"/>
</dbReference>
<dbReference type="PANTHER" id="PTHR46553">
    <property type="entry name" value="ADENINE NUCLEOTIDE ALPHA HYDROLASES-LIKE SUPERFAMILY PROTEIN"/>
    <property type="match status" value="1"/>
</dbReference>
<feature type="domain" description="UspA" evidence="2">
    <location>
        <begin position="4"/>
        <end position="143"/>
    </location>
</feature>
<dbReference type="EMBL" id="BAABJP010000026">
    <property type="protein sequence ID" value="GAA5162400.1"/>
    <property type="molecule type" value="Genomic_DNA"/>
</dbReference>
<dbReference type="SUPFAM" id="SSF52402">
    <property type="entry name" value="Adenine nucleotide alpha hydrolases-like"/>
    <property type="match status" value="1"/>
</dbReference>
<sequence>MSTQTVVVGVDGSAASIAALRVAVEEAGRRSAPLRVVSAYDLPVYWALPAGPALGVTPREIGEAVLRETQSVVDQFLAGVADPPKHEVLAVAGPAGRVLVDAAEDAELLVVGHRGRGGFSSMLLGSVGLACVIHAPCTVTVVREPSREG</sequence>
<name>A0ABP9QIC1_9PSEU</name>
<accession>A0ABP9QIC1</accession>
<gene>
    <name evidence="3" type="ORF">GCM10023321_47940</name>
</gene>
<keyword evidence="4" id="KW-1185">Reference proteome</keyword>
<evidence type="ECO:0000259" key="2">
    <source>
        <dbReference type="Pfam" id="PF00582"/>
    </source>
</evidence>
<evidence type="ECO:0000313" key="4">
    <source>
        <dbReference type="Proteomes" id="UP001428817"/>
    </source>
</evidence>
<dbReference type="RefSeq" id="WP_185065903.1">
    <property type="nucleotide sequence ID" value="NZ_BAABJP010000026.1"/>
</dbReference>
<reference evidence="4" key="1">
    <citation type="journal article" date="2019" name="Int. J. Syst. Evol. Microbiol.">
        <title>The Global Catalogue of Microorganisms (GCM) 10K type strain sequencing project: providing services to taxonomists for standard genome sequencing and annotation.</title>
        <authorList>
            <consortium name="The Broad Institute Genomics Platform"/>
            <consortium name="The Broad Institute Genome Sequencing Center for Infectious Disease"/>
            <person name="Wu L."/>
            <person name="Ma J."/>
        </authorList>
    </citation>
    <scope>NUCLEOTIDE SEQUENCE [LARGE SCALE GENOMIC DNA]</scope>
    <source>
        <strain evidence="4">JCM 18303</strain>
    </source>
</reference>
<proteinExistence type="inferred from homology"/>
<dbReference type="InterPro" id="IPR006016">
    <property type="entry name" value="UspA"/>
</dbReference>
<dbReference type="PANTHER" id="PTHR46553:SF3">
    <property type="entry name" value="ADENINE NUCLEOTIDE ALPHA HYDROLASES-LIKE SUPERFAMILY PROTEIN"/>
    <property type="match status" value="1"/>
</dbReference>
<comment type="similarity">
    <text evidence="1">Belongs to the universal stress protein A family.</text>
</comment>
<dbReference type="InterPro" id="IPR006015">
    <property type="entry name" value="Universal_stress_UspA"/>
</dbReference>
<dbReference type="Gene3D" id="3.40.50.620">
    <property type="entry name" value="HUPs"/>
    <property type="match status" value="1"/>
</dbReference>
<evidence type="ECO:0000313" key="3">
    <source>
        <dbReference type="EMBL" id="GAA5162400.1"/>
    </source>
</evidence>
<dbReference type="Pfam" id="PF00582">
    <property type="entry name" value="Usp"/>
    <property type="match status" value="1"/>
</dbReference>
<protein>
    <recommendedName>
        <fullName evidence="2">UspA domain-containing protein</fullName>
    </recommendedName>
</protein>
<organism evidence="3 4">
    <name type="scientific">Pseudonocardia eucalypti</name>
    <dbReference type="NCBI Taxonomy" id="648755"/>
    <lineage>
        <taxon>Bacteria</taxon>
        <taxon>Bacillati</taxon>
        <taxon>Actinomycetota</taxon>
        <taxon>Actinomycetes</taxon>
        <taxon>Pseudonocardiales</taxon>
        <taxon>Pseudonocardiaceae</taxon>
        <taxon>Pseudonocardia</taxon>
    </lineage>
</organism>
<dbReference type="Proteomes" id="UP001428817">
    <property type="component" value="Unassembled WGS sequence"/>
</dbReference>
<comment type="caution">
    <text evidence="3">The sequence shown here is derived from an EMBL/GenBank/DDBJ whole genome shotgun (WGS) entry which is preliminary data.</text>
</comment>
<evidence type="ECO:0000256" key="1">
    <source>
        <dbReference type="ARBA" id="ARBA00008791"/>
    </source>
</evidence>